<dbReference type="EMBL" id="WBSM01000002">
    <property type="protein sequence ID" value="KAB8288565.1"/>
    <property type="molecule type" value="Genomic_DNA"/>
</dbReference>
<comment type="caution">
    <text evidence="1">The sequence shown here is derived from an EMBL/GenBank/DDBJ whole genome shotgun (WGS) entry which is preliminary data.</text>
</comment>
<evidence type="ECO:0000313" key="4">
    <source>
        <dbReference type="Proteomes" id="UP000482084"/>
    </source>
</evidence>
<reference evidence="2 3" key="1">
    <citation type="submission" date="2019-10" db="EMBL/GenBank/DDBJ databases">
        <title>Bifidobacterium from non-human primates.</title>
        <authorList>
            <person name="Modesto M."/>
        </authorList>
    </citation>
    <scope>NUCLEOTIDE SEQUENCE [LARGE SCALE GENOMIC DNA]</scope>
    <source>
        <strain evidence="2 3">TREM</strain>
    </source>
</reference>
<name>A0A6L4X3J2_9BIFI</name>
<dbReference type="EMBL" id="WHZX01000003">
    <property type="protein sequence ID" value="NEG71768.1"/>
    <property type="molecule type" value="Genomic_DNA"/>
</dbReference>
<dbReference type="Proteomes" id="UP000469943">
    <property type="component" value="Unassembled WGS sequence"/>
</dbReference>
<evidence type="ECO:0000313" key="3">
    <source>
        <dbReference type="Proteomes" id="UP000469943"/>
    </source>
</evidence>
<dbReference type="OrthoDB" id="3172126at2"/>
<gene>
    <name evidence="1" type="ORF">DSM100688_0567</name>
    <name evidence="2" type="ORF">GFD24_06010</name>
</gene>
<protein>
    <submittedName>
        <fullName evidence="1">CTP synthase</fullName>
    </submittedName>
</protein>
<accession>A0A6L4X3J2</accession>
<sequence>MSANTTLTEWCIGNERRRLYVWGRTESERRSLRRRAQSGELARVGHGCYVRGEMWDRLSAAERYRWLVRTLSVRHPDWMFGGITAAVMYGITDSARHLGALHLAVNQERCGKDRGDVRYCLLPDDECGRSATVGGVRVTPLGRTVFDCLRRLDFPDGIVMVESVLRQGIMTRDEMRSHCLTLPGRHRLRALLAVEQAPGDTRDDDEAYGYGVMVERGLVTPRHARTP</sequence>
<dbReference type="AlphaFoldDB" id="A0A6L4X3J2"/>
<proteinExistence type="predicted"/>
<evidence type="ECO:0000313" key="2">
    <source>
        <dbReference type="EMBL" id="NEG71768.1"/>
    </source>
</evidence>
<dbReference type="Proteomes" id="UP000482084">
    <property type="component" value="Unassembled WGS sequence"/>
</dbReference>
<organism evidence="1 4">
    <name type="scientific">Bifidobacterium ramosum</name>
    <dbReference type="NCBI Taxonomy" id="1798158"/>
    <lineage>
        <taxon>Bacteria</taxon>
        <taxon>Bacillati</taxon>
        <taxon>Actinomycetota</taxon>
        <taxon>Actinomycetes</taxon>
        <taxon>Bifidobacteriales</taxon>
        <taxon>Bifidobacteriaceae</taxon>
        <taxon>Bifidobacterium</taxon>
    </lineage>
</organism>
<keyword evidence="4" id="KW-1185">Reference proteome</keyword>
<evidence type="ECO:0000313" key="1">
    <source>
        <dbReference type="EMBL" id="KAB8288565.1"/>
    </source>
</evidence>
<reference evidence="1 4" key="2">
    <citation type="submission" date="2019-10" db="EMBL/GenBank/DDBJ databases">
        <title>Characterization of the phylogenetic diversity of two novel species belonging to the genus Bifidobacterium: Bifidobacterium cebidarum sp. nov. and Bifidobacterium leontopitheci sp. nov.</title>
        <authorList>
            <person name="Lugli G.A."/>
            <person name="Duranti S."/>
            <person name="Milani C."/>
            <person name="Turroni F."/>
            <person name="Ventura M."/>
        </authorList>
    </citation>
    <scope>NUCLEOTIDE SEQUENCE [LARGE SCALE GENOMIC DNA]</scope>
    <source>
        <strain evidence="1 4">DSM 100688</strain>
    </source>
</reference>
<dbReference type="RefSeq" id="WP_152357676.1">
    <property type="nucleotide sequence ID" value="NZ_WBSM01000002.1"/>
</dbReference>